<dbReference type="Pfam" id="PF05380">
    <property type="entry name" value="Peptidase_A17"/>
    <property type="match status" value="1"/>
</dbReference>
<dbReference type="Proteomes" id="UP001174136">
    <property type="component" value="Unassembled WGS sequence"/>
</dbReference>
<organism evidence="1 2">
    <name type="scientific">Merluccius polli</name>
    <name type="common">Benguela hake</name>
    <name type="synonym">Merluccius cadenati</name>
    <dbReference type="NCBI Taxonomy" id="89951"/>
    <lineage>
        <taxon>Eukaryota</taxon>
        <taxon>Metazoa</taxon>
        <taxon>Chordata</taxon>
        <taxon>Craniata</taxon>
        <taxon>Vertebrata</taxon>
        <taxon>Euteleostomi</taxon>
        <taxon>Actinopterygii</taxon>
        <taxon>Neopterygii</taxon>
        <taxon>Teleostei</taxon>
        <taxon>Neoteleostei</taxon>
        <taxon>Acanthomorphata</taxon>
        <taxon>Zeiogadaria</taxon>
        <taxon>Gadariae</taxon>
        <taxon>Gadiformes</taxon>
        <taxon>Gadoidei</taxon>
        <taxon>Merlucciidae</taxon>
        <taxon>Merluccius</taxon>
    </lineage>
</organism>
<reference evidence="1" key="1">
    <citation type="journal article" date="2023" name="Front. Mar. Sci.">
        <title>A new Merluccius polli reference genome to investigate the effects of global change in West African waters.</title>
        <authorList>
            <person name="Mateo J.L."/>
            <person name="Blanco-Fernandez C."/>
            <person name="Garcia-Vazquez E."/>
            <person name="Machado-Schiaffino G."/>
        </authorList>
    </citation>
    <scope>NUCLEOTIDE SEQUENCE</scope>
    <source>
        <strain evidence="1">C29</strain>
        <tissue evidence="1">Fin</tissue>
    </source>
</reference>
<comment type="caution">
    <text evidence="1">The sequence shown here is derived from an EMBL/GenBank/DDBJ whole genome shotgun (WGS) entry which is preliminary data.</text>
</comment>
<gene>
    <name evidence="1" type="ORF">N1851_009402</name>
</gene>
<evidence type="ECO:0000313" key="1">
    <source>
        <dbReference type="EMBL" id="KAK0149852.1"/>
    </source>
</evidence>
<name>A0AA47N1B8_MERPO</name>
<dbReference type="PANTHER" id="PTHR47331">
    <property type="entry name" value="PHD-TYPE DOMAIN-CONTAINING PROTEIN"/>
    <property type="match status" value="1"/>
</dbReference>
<protein>
    <submittedName>
        <fullName evidence="1">Uncharacterized protein</fullName>
    </submittedName>
</protein>
<evidence type="ECO:0000313" key="2">
    <source>
        <dbReference type="Proteomes" id="UP001174136"/>
    </source>
</evidence>
<dbReference type="EMBL" id="JAOPHQ010001713">
    <property type="protein sequence ID" value="KAK0149852.1"/>
    <property type="molecule type" value="Genomic_DNA"/>
</dbReference>
<dbReference type="PANTHER" id="PTHR47331:SF6">
    <property type="entry name" value="DOUBLECORTIN DOMAIN-CONTAINING PROTEIN"/>
    <property type="match status" value="1"/>
</dbReference>
<sequence length="284" mass="32697">MMFWKPFHKIFDDSSAFIQRSLGLIWDLQHDVFMFRVTTTEKKITCTVVLATVNSLFDPLALIAPVTIEGKSLLRDLMSYEALNWDSPLPEAECRMWKDSRQHLKELEIPRPYTSTTLSNTQWKELHAFSDASVKAIATAAYLKVIDNEGKYQKVVFAHIIPRLELGVVVLGVEVAELAQGEFDVTMDMLQFYRQIQRIRKFSKPSRSWNSIRTGISANRLEHAALDTRVKFPLIIPGHNHIATLLVRHFHDKVRHQGRVFMEGAFYKAGFWIMGAKMCFDTHA</sequence>
<dbReference type="AlphaFoldDB" id="A0AA47N1B8"/>
<keyword evidence="2" id="KW-1185">Reference proteome</keyword>
<accession>A0AA47N1B8</accession>
<proteinExistence type="predicted"/>
<dbReference type="InterPro" id="IPR008042">
    <property type="entry name" value="Retrotrans_Pao"/>
</dbReference>